<reference evidence="2 3" key="1">
    <citation type="submission" date="2019-08" db="EMBL/GenBank/DDBJ databases">
        <authorList>
            <person name="Peeters C."/>
        </authorList>
    </citation>
    <scope>NUCLEOTIDE SEQUENCE [LARGE SCALE GENOMIC DNA]</scope>
    <source>
        <strain evidence="2 3">LMG 31108</strain>
    </source>
</reference>
<dbReference type="AlphaFoldDB" id="A0A5E4WJU7"/>
<keyword evidence="1" id="KW-1133">Transmembrane helix</keyword>
<keyword evidence="3" id="KW-1185">Reference proteome</keyword>
<feature type="transmembrane region" description="Helical" evidence="1">
    <location>
        <begin position="6"/>
        <end position="23"/>
    </location>
</feature>
<name>A0A5E4WJU7_9BURK</name>
<dbReference type="Proteomes" id="UP000406256">
    <property type="component" value="Unassembled WGS sequence"/>
</dbReference>
<evidence type="ECO:0000313" key="2">
    <source>
        <dbReference type="EMBL" id="VVE23864.1"/>
    </source>
</evidence>
<feature type="transmembrane region" description="Helical" evidence="1">
    <location>
        <begin position="43"/>
        <end position="61"/>
    </location>
</feature>
<keyword evidence="1" id="KW-0812">Transmembrane</keyword>
<accession>A0A5E4WJU7</accession>
<evidence type="ECO:0000313" key="3">
    <source>
        <dbReference type="Proteomes" id="UP000406256"/>
    </source>
</evidence>
<gene>
    <name evidence="2" type="ORF">PAN31108_03274</name>
</gene>
<proteinExistence type="predicted"/>
<organism evidence="2 3">
    <name type="scientific">Pandoraea anhela</name>
    <dbReference type="NCBI Taxonomy" id="2508295"/>
    <lineage>
        <taxon>Bacteria</taxon>
        <taxon>Pseudomonadati</taxon>
        <taxon>Pseudomonadota</taxon>
        <taxon>Betaproteobacteria</taxon>
        <taxon>Burkholderiales</taxon>
        <taxon>Burkholderiaceae</taxon>
        <taxon>Pandoraea</taxon>
    </lineage>
</organism>
<dbReference type="EMBL" id="CABPSB010000011">
    <property type="protein sequence ID" value="VVE23864.1"/>
    <property type="molecule type" value="Genomic_DNA"/>
</dbReference>
<protein>
    <submittedName>
        <fullName evidence="2">Uncharacterized protein</fullName>
    </submittedName>
</protein>
<sequence>MDNLPIAFVVIIAILAAMLVWYLRDPKLVADGAVSAARTTWSVTKKTAAVVGVICALAAAISLLVGLGGWQALAFVALIAAITYWNV</sequence>
<evidence type="ECO:0000256" key="1">
    <source>
        <dbReference type="SAM" id="Phobius"/>
    </source>
</evidence>
<keyword evidence="1" id="KW-0472">Membrane</keyword>